<dbReference type="CDD" id="cd03801">
    <property type="entry name" value="GT4_PimA-like"/>
    <property type="match status" value="1"/>
</dbReference>
<dbReference type="AlphaFoldDB" id="A0A081S5B6"/>
<sequence>MKILFIAPRYSGGIGGHAFRVANKLKEVGFDVELMHIPHIPIKKLKNPSFSLFGISKALLKKESYDIVHAFNVPSAFVMKYIKAKKKVLSVHGVYSEQVGLIHSSSLTSLVSNREKQVLEWADVLTSDSKKVTIDYKKKLNLEVVHLAAPLDFQKLDDIPNTPKIKDQVLYLGRDSFEKGIDVLKSAEKNIHGKVVYCTNTPWEDAMFELKRSSLLAIPSRIESIPQTIKEAYYLKTPVIATNVGGVPEIISDNETGILIPSEDPIALYNAVNSLLSDDSKTEILIKNGFKFVNENYSWKVLLPKYVEFYESLLN</sequence>
<dbReference type="Gene3D" id="3.40.50.2000">
    <property type="entry name" value="Glycogen Phosphorylase B"/>
    <property type="match status" value="3"/>
</dbReference>
<accession>A0A081S5B6</accession>
<protein>
    <submittedName>
        <fullName evidence="2">N-acetyllactosaminide 3-alpha-galactosyltransferase protein</fullName>
        <ecNumber evidence="2">2.4.1.87</ecNumber>
    </submittedName>
</protein>
<dbReference type="InterPro" id="IPR001296">
    <property type="entry name" value="Glyco_trans_1"/>
</dbReference>
<keyword evidence="2" id="KW-0808">Transferase</keyword>
<gene>
    <name evidence="2" type="ORF">AAA799E16_01218</name>
</gene>
<reference evidence="2 3" key="1">
    <citation type="submission" date="2014-06" db="EMBL/GenBank/DDBJ databases">
        <authorList>
            <person name="Ngugi D.K."/>
            <person name="Blom J."/>
            <person name="Alam I."/>
            <person name="Rashid M."/>
            <person name="Ba Alawi W."/>
            <person name="Zhang G."/>
            <person name="Hikmawan T."/>
            <person name="Guan Y."/>
            <person name="Antunes A."/>
            <person name="Siam R."/>
            <person name="Eldorry H."/>
            <person name="Bajic V."/>
            <person name="Stingl U."/>
        </authorList>
    </citation>
    <scope>NUCLEOTIDE SEQUENCE [LARGE SCALE GENOMIC DNA]</scope>
    <source>
        <strain evidence="2">SCGC AAA799-E16</strain>
    </source>
</reference>
<dbReference type="SUPFAM" id="SSF53756">
    <property type="entry name" value="UDP-Glycosyltransferase/glycogen phosphorylase"/>
    <property type="match status" value="1"/>
</dbReference>
<evidence type="ECO:0000313" key="3">
    <source>
        <dbReference type="Proteomes" id="UP000028027"/>
    </source>
</evidence>
<dbReference type="EMBL" id="JNVL01000016">
    <property type="protein sequence ID" value="KER06119.1"/>
    <property type="molecule type" value="Genomic_DNA"/>
</dbReference>
<proteinExistence type="predicted"/>
<dbReference type="EC" id="2.4.1.87" evidence="2"/>
<comment type="caution">
    <text evidence="2">The sequence shown here is derived from an EMBL/GenBank/DDBJ whole genome shotgun (WGS) entry which is preliminary data.</text>
</comment>
<organism evidence="2 3">
    <name type="scientific">Marine Group I thaumarchaeote SCGC AAA799-E16</name>
    <dbReference type="NCBI Taxonomy" id="1502292"/>
    <lineage>
        <taxon>Archaea</taxon>
        <taxon>Nitrososphaerota</taxon>
        <taxon>Marine Group I</taxon>
    </lineage>
</organism>
<dbReference type="Pfam" id="PF00534">
    <property type="entry name" value="Glycos_transf_1"/>
    <property type="match status" value="1"/>
</dbReference>
<dbReference type="PANTHER" id="PTHR12526:SF625">
    <property type="entry name" value="PHOSPHATIDYLINOSITOL GLYCAN-CLASS A"/>
    <property type="match status" value="1"/>
</dbReference>
<dbReference type="Proteomes" id="UP000028027">
    <property type="component" value="Unassembled WGS sequence"/>
</dbReference>
<dbReference type="PATRIC" id="fig|1502292.3.peg.1119"/>
<keyword evidence="3" id="KW-1185">Reference proteome</keyword>
<evidence type="ECO:0000313" key="2">
    <source>
        <dbReference type="EMBL" id="KER06119.1"/>
    </source>
</evidence>
<evidence type="ECO:0000259" key="1">
    <source>
        <dbReference type="Pfam" id="PF00534"/>
    </source>
</evidence>
<feature type="domain" description="Glycosyl transferase family 1" evidence="1">
    <location>
        <begin position="187"/>
        <end position="291"/>
    </location>
</feature>
<dbReference type="PANTHER" id="PTHR12526">
    <property type="entry name" value="GLYCOSYLTRANSFERASE"/>
    <property type="match status" value="1"/>
</dbReference>
<keyword evidence="2" id="KW-0328">Glycosyltransferase</keyword>
<dbReference type="GO" id="GO:0047276">
    <property type="term" value="F:N-acetyllactosaminide 3-alpha-galactosyltransferase activity"/>
    <property type="evidence" value="ECO:0007669"/>
    <property type="project" value="UniProtKB-EC"/>
</dbReference>
<name>A0A081S5B6_9ARCH</name>